<keyword evidence="4 7" id="KW-0812">Transmembrane</keyword>
<feature type="domain" description="ABC transmembrane type-1" evidence="9">
    <location>
        <begin position="90"/>
        <end position="313"/>
    </location>
</feature>
<feature type="region of interest" description="Disordered" evidence="8">
    <location>
        <begin position="1"/>
        <end position="20"/>
    </location>
</feature>
<feature type="transmembrane region" description="Helical" evidence="7">
    <location>
        <begin position="187"/>
        <end position="210"/>
    </location>
</feature>
<dbReference type="PANTHER" id="PTHR30193">
    <property type="entry name" value="ABC TRANSPORTER PERMEASE PROTEIN"/>
    <property type="match status" value="1"/>
</dbReference>
<dbReference type="InterPro" id="IPR000515">
    <property type="entry name" value="MetI-like"/>
</dbReference>
<name>A0A291GVH3_9MICO</name>
<keyword evidence="2 7" id="KW-0813">Transport</keyword>
<dbReference type="PROSITE" id="PS50928">
    <property type="entry name" value="ABC_TM1"/>
    <property type="match status" value="1"/>
</dbReference>
<evidence type="ECO:0000256" key="2">
    <source>
        <dbReference type="ARBA" id="ARBA00022448"/>
    </source>
</evidence>
<evidence type="ECO:0000256" key="7">
    <source>
        <dbReference type="RuleBase" id="RU363032"/>
    </source>
</evidence>
<keyword evidence="3" id="KW-1003">Cell membrane</keyword>
<dbReference type="Proteomes" id="UP000217889">
    <property type="component" value="Chromosome"/>
</dbReference>
<dbReference type="OrthoDB" id="5174895at2"/>
<sequence length="324" mass="35283">MMAAVPTAAPPESAPRSRGRRARLTPSRLVFFALFLGVPMLIYVVFVVSPFLQAFYYSLTDWRGLARAPQFIGLGNYVTLFQDEVFLKALRNNLILMVVLPTVTITLSFALAILVTVGGDTRGAIRGIRGATIFRVVSFFPYVIPAVVIGILFAFVYSPNGGLLNGLLGLVGLDIQIGWLGDRRFALAAIIVAVVWSLVGFYMVLFVAAIKSIPSEVVEAARIDGAGRFRLSVAVILPMVRENVSTAAVYMGIMALDMFVYVNVMTPNGGLGKSTEVVSRYLYQTAFSESRFGLASAMGVVMALITMLMAVLVLFGTRQRKEER</sequence>
<accession>A0A291GVH3</accession>
<dbReference type="InterPro" id="IPR051393">
    <property type="entry name" value="ABC_transporter_permease"/>
</dbReference>
<keyword evidence="5 7" id="KW-1133">Transmembrane helix</keyword>
<evidence type="ECO:0000313" key="10">
    <source>
        <dbReference type="EMBL" id="ATG54126.1"/>
    </source>
</evidence>
<protein>
    <submittedName>
        <fullName evidence="10">Sugar ABC transporter permease</fullName>
    </submittedName>
</protein>
<dbReference type="SUPFAM" id="SSF161098">
    <property type="entry name" value="MetI-like"/>
    <property type="match status" value="1"/>
</dbReference>
<evidence type="ECO:0000256" key="1">
    <source>
        <dbReference type="ARBA" id="ARBA00004651"/>
    </source>
</evidence>
<evidence type="ECO:0000256" key="3">
    <source>
        <dbReference type="ARBA" id="ARBA00022475"/>
    </source>
</evidence>
<organism evidence="10 11">
    <name type="scientific">Brachybacterium ginsengisoli</name>
    <dbReference type="NCBI Taxonomy" id="1331682"/>
    <lineage>
        <taxon>Bacteria</taxon>
        <taxon>Bacillati</taxon>
        <taxon>Actinomycetota</taxon>
        <taxon>Actinomycetes</taxon>
        <taxon>Micrococcales</taxon>
        <taxon>Dermabacteraceae</taxon>
        <taxon>Brachybacterium</taxon>
    </lineage>
</organism>
<dbReference type="KEGG" id="bgg:CFK41_04560"/>
<dbReference type="PANTHER" id="PTHR30193:SF41">
    <property type="entry name" value="DIACETYLCHITOBIOSE UPTAKE SYSTEM PERMEASE PROTEIN NGCF"/>
    <property type="match status" value="1"/>
</dbReference>
<feature type="transmembrane region" description="Helical" evidence="7">
    <location>
        <begin position="292"/>
        <end position="315"/>
    </location>
</feature>
<keyword evidence="11" id="KW-1185">Reference proteome</keyword>
<comment type="subcellular location">
    <subcellularLocation>
        <location evidence="1 7">Cell membrane</location>
        <topology evidence="1 7">Multi-pass membrane protein</topology>
    </subcellularLocation>
</comment>
<evidence type="ECO:0000256" key="5">
    <source>
        <dbReference type="ARBA" id="ARBA00022989"/>
    </source>
</evidence>
<dbReference type="GO" id="GO:0055085">
    <property type="term" value="P:transmembrane transport"/>
    <property type="evidence" value="ECO:0007669"/>
    <property type="project" value="InterPro"/>
</dbReference>
<dbReference type="GO" id="GO:0005886">
    <property type="term" value="C:plasma membrane"/>
    <property type="evidence" value="ECO:0007669"/>
    <property type="project" value="UniProtKB-SubCell"/>
</dbReference>
<gene>
    <name evidence="10" type="ORF">CFK41_04560</name>
</gene>
<proteinExistence type="inferred from homology"/>
<feature type="transmembrane region" description="Helical" evidence="7">
    <location>
        <begin position="136"/>
        <end position="157"/>
    </location>
</feature>
<evidence type="ECO:0000259" key="9">
    <source>
        <dbReference type="PROSITE" id="PS50928"/>
    </source>
</evidence>
<dbReference type="RefSeq" id="WP_096798604.1">
    <property type="nucleotide sequence ID" value="NZ_CP023564.1"/>
</dbReference>
<evidence type="ECO:0000256" key="6">
    <source>
        <dbReference type="ARBA" id="ARBA00023136"/>
    </source>
</evidence>
<feature type="transmembrane region" description="Helical" evidence="7">
    <location>
        <begin position="29"/>
        <end position="52"/>
    </location>
</feature>
<evidence type="ECO:0000256" key="4">
    <source>
        <dbReference type="ARBA" id="ARBA00022692"/>
    </source>
</evidence>
<dbReference type="EMBL" id="CP023564">
    <property type="protein sequence ID" value="ATG54126.1"/>
    <property type="molecule type" value="Genomic_DNA"/>
</dbReference>
<dbReference type="Gene3D" id="1.10.3720.10">
    <property type="entry name" value="MetI-like"/>
    <property type="match status" value="1"/>
</dbReference>
<reference evidence="10 11" key="1">
    <citation type="journal article" date="2014" name="Int. J. Syst. Evol. Microbiol.">
        <title>Brachybacterium ginsengisoli sp. nov., isolated from soil of a ginseng field.</title>
        <authorList>
            <person name="Hoang V.A."/>
            <person name="Kim Y.J."/>
            <person name="Nguyen N.L."/>
            <person name="Yang D.C."/>
        </authorList>
    </citation>
    <scope>NUCLEOTIDE SEQUENCE [LARGE SCALE GENOMIC DNA]</scope>
    <source>
        <strain evidence="10 11">DCY80</strain>
    </source>
</reference>
<evidence type="ECO:0000313" key="11">
    <source>
        <dbReference type="Proteomes" id="UP000217889"/>
    </source>
</evidence>
<evidence type="ECO:0000256" key="8">
    <source>
        <dbReference type="SAM" id="MobiDB-lite"/>
    </source>
</evidence>
<dbReference type="CDD" id="cd06261">
    <property type="entry name" value="TM_PBP2"/>
    <property type="match status" value="1"/>
</dbReference>
<dbReference type="AlphaFoldDB" id="A0A291GVH3"/>
<feature type="transmembrane region" description="Helical" evidence="7">
    <location>
        <begin position="94"/>
        <end position="115"/>
    </location>
</feature>
<dbReference type="InterPro" id="IPR035906">
    <property type="entry name" value="MetI-like_sf"/>
</dbReference>
<dbReference type="Pfam" id="PF00528">
    <property type="entry name" value="BPD_transp_1"/>
    <property type="match status" value="1"/>
</dbReference>
<keyword evidence="6 7" id="KW-0472">Membrane</keyword>
<comment type="similarity">
    <text evidence="7">Belongs to the binding-protein-dependent transport system permease family.</text>
</comment>